<comment type="caution">
    <text evidence="1">The sequence shown here is derived from an EMBL/GenBank/DDBJ whole genome shotgun (WGS) entry which is preliminary data.</text>
</comment>
<proteinExistence type="predicted"/>
<gene>
    <name evidence="1" type="ORF">SAMEA2273372_01425</name>
</gene>
<name>A0A822WRE3_9ENTR</name>
<sequence>MCRINGPPLLTKINKQTTNEQHNSVFAKGKAFMS</sequence>
<evidence type="ECO:0000313" key="2">
    <source>
        <dbReference type="Proteomes" id="UP000076063"/>
    </source>
</evidence>
<dbReference type="EMBL" id="FJZI01000002">
    <property type="protein sequence ID" value="CZX31595.1"/>
    <property type="molecule type" value="Genomic_DNA"/>
</dbReference>
<evidence type="ECO:0000313" key="1">
    <source>
        <dbReference type="EMBL" id="CZX31595.1"/>
    </source>
</evidence>
<organism evidence="1 2">
    <name type="scientific">Enterobacter bugandensis</name>
    <dbReference type="NCBI Taxonomy" id="881260"/>
    <lineage>
        <taxon>Bacteria</taxon>
        <taxon>Pseudomonadati</taxon>
        <taxon>Pseudomonadota</taxon>
        <taxon>Gammaproteobacteria</taxon>
        <taxon>Enterobacterales</taxon>
        <taxon>Enterobacteriaceae</taxon>
        <taxon>Enterobacter</taxon>
    </lineage>
</organism>
<accession>A0A822WRE3</accession>
<dbReference type="Proteomes" id="UP000076063">
    <property type="component" value="Unassembled WGS sequence"/>
</dbReference>
<reference evidence="1 2" key="1">
    <citation type="submission" date="2016-03" db="EMBL/GenBank/DDBJ databases">
        <authorList>
            <consortium name="Pathogen Informatics"/>
        </authorList>
    </citation>
    <scope>NUCLEOTIDE SEQUENCE [LARGE SCALE GENOMIC DNA]</scope>
    <source>
        <strain evidence="2">e1527</strain>
    </source>
</reference>
<dbReference type="AlphaFoldDB" id="A0A822WRE3"/>
<protein>
    <submittedName>
        <fullName evidence="1">Uncharacterized protein</fullName>
    </submittedName>
</protein>